<gene>
    <name evidence="2" type="ORF">EFD62_09860</name>
</gene>
<dbReference type="Gene3D" id="2.40.10.220">
    <property type="entry name" value="predicted glycosyltransferase like domains"/>
    <property type="match status" value="1"/>
</dbReference>
<name>A0A4Q0I3S9_9FIRM</name>
<evidence type="ECO:0000259" key="1">
    <source>
        <dbReference type="Pfam" id="PF07238"/>
    </source>
</evidence>
<dbReference type="InterPro" id="IPR009875">
    <property type="entry name" value="PilZ_domain"/>
</dbReference>
<sequence>MKKDVVSRVLKEGMVVNTKLKNGSIWIQNIVYKVEKHLVSIALLSEYLENIIMLGQSITVKYSSEHSEILFEGEVVKIRPEYPSYVTIDIKHVKEIKNTRIFPRHDVYLGATVRISDSPAERFVIIHNISLVGMAFYSKDYFEIDSGEHDFSIFLPNRKSINSRGKVNRRSPKSDFTDYGLQYTDMTEESNNTLSCFFNLVEEEKMKLRDQFVNCVRRHL</sequence>
<comment type="caution">
    <text evidence="2">The sequence shown here is derived from an EMBL/GenBank/DDBJ whole genome shotgun (WGS) entry which is preliminary data.</text>
</comment>
<dbReference type="GO" id="GO:0035438">
    <property type="term" value="F:cyclic-di-GMP binding"/>
    <property type="evidence" value="ECO:0007669"/>
    <property type="project" value="InterPro"/>
</dbReference>
<proteinExistence type="predicted"/>
<dbReference type="SUPFAM" id="SSF141371">
    <property type="entry name" value="PilZ domain-like"/>
    <property type="match status" value="1"/>
</dbReference>
<feature type="domain" description="PilZ" evidence="1">
    <location>
        <begin position="100"/>
        <end position="197"/>
    </location>
</feature>
<accession>A0A4Q0I3S9</accession>
<evidence type="ECO:0000313" key="2">
    <source>
        <dbReference type="EMBL" id="RXE58933.1"/>
    </source>
</evidence>
<keyword evidence="3" id="KW-1185">Reference proteome</keyword>
<evidence type="ECO:0000313" key="3">
    <source>
        <dbReference type="Proteomes" id="UP000289166"/>
    </source>
</evidence>
<dbReference type="RefSeq" id="WP_069194902.1">
    <property type="nucleotide sequence ID" value="NZ_RLII01000011.1"/>
</dbReference>
<dbReference type="OrthoDB" id="2081902at2"/>
<protein>
    <submittedName>
        <fullName evidence="2">PilZ domain-containing protein</fullName>
    </submittedName>
</protein>
<dbReference type="EMBL" id="RLII01000011">
    <property type="protein sequence ID" value="RXE58933.1"/>
    <property type="molecule type" value="Genomic_DNA"/>
</dbReference>
<organism evidence="2 3">
    <name type="scientific">Acetivibrio mesophilus</name>
    <dbReference type="NCBI Taxonomy" id="2487273"/>
    <lineage>
        <taxon>Bacteria</taxon>
        <taxon>Bacillati</taxon>
        <taxon>Bacillota</taxon>
        <taxon>Clostridia</taxon>
        <taxon>Eubacteriales</taxon>
        <taxon>Oscillospiraceae</taxon>
        <taxon>Acetivibrio</taxon>
    </lineage>
</organism>
<reference evidence="3" key="1">
    <citation type="submission" date="2018-11" db="EMBL/GenBank/DDBJ databases">
        <title>Genome sequencing of a novel mesophilic and cellulolytic organism within the genus Hungateiclostridium.</title>
        <authorList>
            <person name="Rettenmaier R."/>
            <person name="Liebl W."/>
            <person name="Zverlov V."/>
        </authorList>
    </citation>
    <scope>NUCLEOTIDE SEQUENCE [LARGE SCALE GENOMIC DNA]</scope>
    <source>
        <strain evidence="3">N2K1</strain>
    </source>
</reference>
<dbReference type="AlphaFoldDB" id="A0A4Q0I3S9"/>
<dbReference type="Proteomes" id="UP000289166">
    <property type="component" value="Unassembled WGS sequence"/>
</dbReference>
<dbReference type="Pfam" id="PF07238">
    <property type="entry name" value="PilZ"/>
    <property type="match status" value="1"/>
</dbReference>